<dbReference type="GO" id="GO:1990281">
    <property type="term" value="C:efflux pump complex"/>
    <property type="evidence" value="ECO:0007669"/>
    <property type="project" value="TreeGrafter"/>
</dbReference>
<dbReference type="Gene3D" id="2.40.50.100">
    <property type="match status" value="1"/>
</dbReference>
<evidence type="ECO:0000256" key="2">
    <source>
        <dbReference type="ARBA" id="ARBA00009477"/>
    </source>
</evidence>
<dbReference type="Pfam" id="PF25990">
    <property type="entry name" value="Beta-barrel_YknX"/>
    <property type="match status" value="1"/>
</dbReference>
<comment type="subcellular location">
    <subcellularLocation>
        <location evidence="1">Cell envelope</location>
    </subcellularLocation>
</comment>
<evidence type="ECO:0000256" key="3">
    <source>
        <dbReference type="ARBA" id="ARBA00022448"/>
    </source>
</evidence>
<dbReference type="Gene3D" id="2.40.420.20">
    <property type="match status" value="1"/>
</dbReference>
<dbReference type="KEGG" id="sgbi:P3F81_09855"/>
<keyword evidence="3" id="KW-0813">Transport</keyword>
<evidence type="ECO:0000313" key="8">
    <source>
        <dbReference type="Proteomes" id="UP001243623"/>
    </source>
</evidence>
<evidence type="ECO:0000256" key="1">
    <source>
        <dbReference type="ARBA" id="ARBA00004196"/>
    </source>
</evidence>
<dbReference type="GO" id="GO:0015562">
    <property type="term" value="F:efflux transmembrane transporter activity"/>
    <property type="evidence" value="ECO:0007669"/>
    <property type="project" value="TreeGrafter"/>
</dbReference>
<evidence type="ECO:0000259" key="4">
    <source>
        <dbReference type="Pfam" id="PF25917"/>
    </source>
</evidence>
<name>A0A9Y2ETL8_9FIRM</name>
<dbReference type="Proteomes" id="UP001243623">
    <property type="component" value="Chromosome"/>
</dbReference>
<dbReference type="RefSeq" id="WP_147669983.1">
    <property type="nucleotide sequence ID" value="NZ_CP120678.1"/>
</dbReference>
<dbReference type="SUPFAM" id="SSF111369">
    <property type="entry name" value="HlyD-like secretion proteins"/>
    <property type="match status" value="1"/>
</dbReference>
<sequence>MNKKTMKWVAVAVIFIGLAGGGYLYYQSKQTTGTPIGQTVKVERGKASSTVSATGTIKPVNSVEISSKITARIKEIPVKENDHVKQNQTLVILEDKELDTKLDQAQYKVTNAKAKYDRTAYLHSIGAKSDSELEDALYEYQNALSSLEGVQSNVDDTIIVSPIDGYVIGEPLSVGTLVAQGVNNPTVIMNIVDLSTKQIRAKVDETDIGNVKIGQSAVFTVDAYNGKTFTAKVANISQTDVNKSWSSSTTTSSSVIYYDVTLDVEDPDNLLKPSMTARVNINVAEKDHVLLVPLAALKTNNEGQYVERVNADGTTENVQVTVGIYSDDKVEITSGLAEGDMLAVSYTKSKNSSSSNGNRQQPRM</sequence>
<dbReference type="InterPro" id="IPR058627">
    <property type="entry name" value="MdtA-like_C"/>
</dbReference>
<dbReference type="PANTHER" id="PTHR30469:SF33">
    <property type="entry name" value="SLR1207 PROTEIN"/>
    <property type="match status" value="1"/>
</dbReference>
<comment type="similarity">
    <text evidence="2">Belongs to the membrane fusion protein (MFP) (TC 8.A.1) family.</text>
</comment>
<dbReference type="Pfam" id="PF25917">
    <property type="entry name" value="BSH_RND"/>
    <property type="match status" value="1"/>
</dbReference>
<organism evidence="7 8">
    <name type="scientific">Selenobaculum gibii</name>
    <dbReference type="NCBI Taxonomy" id="3054208"/>
    <lineage>
        <taxon>Bacteria</taxon>
        <taxon>Bacillati</taxon>
        <taxon>Bacillota</taxon>
        <taxon>Negativicutes</taxon>
        <taxon>Selenomonadales</taxon>
        <taxon>Selenomonadaceae</taxon>
        <taxon>Selenobaculum</taxon>
    </lineage>
</organism>
<feature type="domain" description="Multidrug resistance protein MdtA-like C-terminal permuted SH3" evidence="5">
    <location>
        <begin position="289"/>
        <end position="345"/>
    </location>
</feature>
<accession>A0A9Y2ETL8</accession>
<dbReference type="Gene3D" id="2.40.30.170">
    <property type="match status" value="1"/>
</dbReference>
<dbReference type="EMBL" id="CP120678">
    <property type="protein sequence ID" value="WIW70190.1"/>
    <property type="molecule type" value="Genomic_DNA"/>
</dbReference>
<gene>
    <name evidence="7" type="ORF">P3F81_09855</name>
</gene>
<keyword evidence="8" id="KW-1185">Reference proteome</keyword>
<evidence type="ECO:0000259" key="5">
    <source>
        <dbReference type="Pfam" id="PF25967"/>
    </source>
</evidence>
<dbReference type="AlphaFoldDB" id="A0A9Y2ETL8"/>
<dbReference type="InterPro" id="IPR058636">
    <property type="entry name" value="Beta-barrel_YknX"/>
</dbReference>
<reference evidence="7" key="1">
    <citation type="submission" date="2023-03" db="EMBL/GenBank/DDBJ databases">
        <title>Selenobaculum gbiensis gen. nov. sp. nov., a new bacterium isolated from the gut microbiota of IBD patient.</title>
        <authorList>
            <person name="Yeo S."/>
            <person name="Park H."/>
            <person name="Huh C.S."/>
        </authorList>
    </citation>
    <scope>NUCLEOTIDE SEQUENCE</scope>
    <source>
        <strain evidence="7">ICN-92133</strain>
    </source>
</reference>
<evidence type="ECO:0000313" key="7">
    <source>
        <dbReference type="EMBL" id="WIW70190.1"/>
    </source>
</evidence>
<feature type="domain" description="Multidrug resistance protein MdtA-like barrel-sandwich hybrid" evidence="4">
    <location>
        <begin position="61"/>
        <end position="188"/>
    </location>
</feature>
<proteinExistence type="inferred from homology"/>
<evidence type="ECO:0000259" key="6">
    <source>
        <dbReference type="Pfam" id="PF25990"/>
    </source>
</evidence>
<dbReference type="PANTHER" id="PTHR30469">
    <property type="entry name" value="MULTIDRUG RESISTANCE PROTEIN MDTA"/>
    <property type="match status" value="1"/>
</dbReference>
<dbReference type="InterPro" id="IPR006143">
    <property type="entry name" value="RND_pump_MFP"/>
</dbReference>
<feature type="domain" description="YknX-like beta-barrel" evidence="6">
    <location>
        <begin position="198"/>
        <end position="281"/>
    </location>
</feature>
<dbReference type="InterPro" id="IPR058625">
    <property type="entry name" value="MdtA-like_BSH"/>
</dbReference>
<dbReference type="Pfam" id="PF25967">
    <property type="entry name" value="RND-MFP_C"/>
    <property type="match status" value="1"/>
</dbReference>
<dbReference type="NCBIfam" id="TIGR01730">
    <property type="entry name" value="RND_mfp"/>
    <property type="match status" value="1"/>
</dbReference>
<protein>
    <submittedName>
        <fullName evidence="7">Efflux RND transporter periplasmic adaptor subunit</fullName>
    </submittedName>
</protein>